<dbReference type="Pfam" id="PF12833">
    <property type="entry name" value="HTH_18"/>
    <property type="match status" value="1"/>
</dbReference>
<dbReference type="InterPro" id="IPR009057">
    <property type="entry name" value="Homeodomain-like_sf"/>
</dbReference>
<dbReference type="Gene3D" id="1.10.10.60">
    <property type="entry name" value="Homeodomain-like"/>
    <property type="match status" value="2"/>
</dbReference>
<name>A0A2Z6T765_9LACO</name>
<dbReference type="Proteomes" id="UP000257317">
    <property type="component" value="Unassembled WGS sequence"/>
</dbReference>
<evidence type="ECO:0000259" key="4">
    <source>
        <dbReference type="PROSITE" id="PS01124"/>
    </source>
</evidence>
<dbReference type="PANTHER" id="PTHR43280:SF10">
    <property type="entry name" value="REGULATORY PROTEIN POCR"/>
    <property type="match status" value="1"/>
</dbReference>
<protein>
    <submittedName>
        <fullName evidence="5">AraC family transcriptional regulator</fullName>
    </submittedName>
</protein>
<comment type="caution">
    <text evidence="5">The sequence shown here is derived from an EMBL/GenBank/DDBJ whole genome shotgun (WGS) entry which is preliminary data.</text>
</comment>
<dbReference type="InterPro" id="IPR020449">
    <property type="entry name" value="Tscrpt_reg_AraC-type_HTH"/>
</dbReference>
<dbReference type="GO" id="GO:0043565">
    <property type="term" value="F:sequence-specific DNA binding"/>
    <property type="evidence" value="ECO:0007669"/>
    <property type="project" value="InterPro"/>
</dbReference>
<dbReference type="EMBL" id="BFBY01000008">
    <property type="protein sequence ID" value="GBG05214.1"/>
    <property type="molecule type" value="Genomic_DNA"/>
</dbReference>
<dbReference type="InterPro" id="IPR018060">
    <property type="entry name" value="HTH_AraC"/>
</dbReference>
<gene>
    <name evidence="5" type="ORF">LrDSM24759_11280</name>
</gene>
<keyword evidence="3" id="KW-0804">Transcription</keyword>
<evidence type="ECO:0000256" key="1">
    <source>
        <dbReference type="ARBA" id="ARBA00023015"/>
    </source>
</evidence>
<dbReference type="SMART" id="SM00342">
    <property type="entry name" value="HTH_ARAC"/>
    <property type="match status" value="1"/>
</dbReference>
<evidence type="ECO:0000256" key="2">
    <source>
        <dbReference type="ARBA" id="ARBA00023125"/>
    </source>
</evidence>
<dbReference type="PRINTS" id="PR00032">
    <property type="entry name" value="HTHARAC"/>
</dbReference>
<evidence type="ECO:0000256" key="3">
    <source>
        <dbReference type="ARBA" id="ARBA00023163"/>
    </source>
</evidence>
<feature type="domain" description="HTH araC/xylS-type" evidence="4">
    <location>
        <begin position="206"/>
        <end position="303"/>
    </location>
</feature>
<dbReference type="OrthoDB" id="9816335at2"/>
<dbReference type="PROSITE" id="PS01124">
    <property type="entry name" value="HTH_ARAC_FAMILY_2"/>
    <property type="match status" value="1"/>
</dbReference>
<accession>A0A2Z6T765</accession>
<keyword evidence="1" id="KW-0805">Transcription regulation</keyword>
<reference evidence="6" key="1">
    <citation type="submission" date="2018-03" db="EMBL/GenBank/DDBJ databases">
        <title>New taxa in the Lactobacillus gasseri group.</title>
        <authorList>
            <person name="Tanizawa Y."/>
            <person name="Tohno M."/>
            <person name="Endo A."/>
            <person name="Arita M."/>
        </authorList>
    </citation>
    <scope>NUCLEOTIDE SEQUENCE [LARGE SCALE GENOMIC DNA]</scope>
    <source>
        <strain evidence="6">DSM 24759</strain>
    </source>
</reference>
<keyword evidence="2" id="KW-0238">DNA-binding</keyword>
<sequence length="312" mass="36604">MTTFSIGHYLDNILKKDNSKKAEIEIISKNTNFPWYKLYVEKRHLNWKEYSTTNPTLLICLTGEVEIQTTKQQFKLYSGNLILFKPQMTYRVRVLTKETILVKLKTSTCFSWKNIFAEMGKPSIKEQVVKNSFVEKYKNKGFIKLENNNIMLSNQILNRAIEEYIQGRMYVTPIDLAYLRLAVFFSFREQLFVTLPTAKTGGFSPETLTQYIDTNFADISLEKAASYFGFNKNYFSSLVKEKTGQSFMEQVDERRMQEAITLLRDPDISLKEIIKQLGYSSKSFFYKKFNSYFGMTPTEMRKKLIKDNDFNN</sequence>
<dbReference type="SUPFAM" id="SSF46689">
    <property type="entry name" value="Homeodomain-like"/>
    <property type="match status" value="1"/>
</dbReference>
<dbReference type="GO" id="GO:0003700">
    <property type="term" value="F:DNA-binding transcription factor activity"/>
    <property type="evidence" value="ECO:0007669"/>
    <property type="project" value="InterPro"/>
</dbReference>
<dbReference type="AlphaFoldDB" id="A0A2Z6T765"/>
<evidence type="ECO:0000313" key="5">
    <source>
        <dbReference type="EMBL" id="GBG05214.1"/>
    </source>
</evidence>
<keyword evidence="6" id="KW-1185">Reference proteome</keyword>
<organism evidence="5 6">
    <name type="scientific">Lactobacillus rodentium</name>
    <dbReference type="NCBI Taxonomy" id="947835"/>
    <lineage>
        <taxon>Bacteria</taxon>
        <taxon>Bacillati</taxon>
        <taxon>Bacillota</taxon>
        <taxon>Bacilli</taxon>
        <taxon>Lactobacillales</taxon>
        <taxon>Lactobacillaceae</taxon>
        <taxon>Lactobacillus</taxon>
    </lineage>
</organism>
<proteinExistence type="predicted"/>
<dbReference type="RefSeq" id="WP_117118540.1">
    <property type="nucleotide sequence ID" value="NZ_BFBY01000008.1"/>
</dbReference>
<dbReference type="PANTHER" id="PTHR43280">
    <property type="entry name" value="ARAC-FAMILY TRANSCRIPTIONAL REGULATOR"/>
    <property type="match status" value="1"/>
</dbReference>
<evidence type="ECO:0000313" key="6">
    <source>
        <dbReference type="Proteomes" id="UP000257317"/>
    </source>
</evidence>